<dbReference type="Proteomes" id="UP000182544">
    <property type="component" value="Unassembled WGS sequence"/>
</dbReference>
<evidence type="ECO:0000256" key="5">
    <source>
        <dbReference type="ARBA" id="ARBA00023002"/>
    </source>
</evidence>
<dbReference type="EMBL" id="FPKV01000001">
    <property type="protein sequence ID" value="SFZ89472.1"/>
    <property type="molecule type" value="Genomic_DNA"/>
</dbReference>
<evidence type="ECO:0000256" key="3">
    <source>
        <dbReference type="ARBA" id="ARBA00022630"/>
    </source>
</evidence>
<evidence type="ECO:0000259" key="7">
    <source>
        <dbReference type="Pfam" id="PF05199"/>
    </source>
</evidence>
<dbReference type="InterPro" id="IPR036188">
    <property type="entry name" value="FAD/NAD-bd_sf"/>
</dbReference>
<dbReference type="InterPro" id="IPR000172">
    <property type="entry name" value="GMC_OxRdtase_N"/>
</dbReference>
<dbReference type="RefSeq" id="WP_072399929.1">
    <property type="nucleotide sequence ID" value="NZ_FPKV01000001.1"/>
</dbReference>
<keyword evidence="9" id="KW-1185">Reference proteome</keyword>
<dbReference type="Pfam" id="PF00732">
    <property type="entry name" value="GMC_oxred_N"/>
    <property type="match status" value="1"/>
</dbReference>
<evidence type="ECO:0000256" key="1">
    <source>
        <dbReference type="ARBA" id="ARBA00001974"/>
    </source>
</evidence>
<evidence type="ECO:0000259" key="6">
    <source>
        <dbReference type="Pfam" id="PF00732"/>
    </source>
</evidence>
<organism evidence="8 9">
    <name type="scientific">Flaviramulus basaltis</name>
    <dbReference type="NCBI Taxonomy" id="369401"/>
    <lineage>
        <taxon>Bacteria</taxon>
        <taxon>Pseudomonadati</taxon>
        <taxon>Bacteroidota</taxon>
        <taxon>Flavobacteriia</taxon>
        <taxon>Flavobacteriales</taxon>
        <taxon>Flavobacteriaceae</taxon>
        <taxon>Flaviramulus</taxon>
    </lineage>
</organism>
<proteinExistence type="inferred from homology"/>
<dbReference type="PANTHER" id="PTHR42784:SF1">
    <property type="entry name" value="PYRANOSE 2-OXIDASE"/>
    <property type="match status" value="1"/>
</dbReference>
<keyword evidence="3" id="KW-0285">Flavoprotein</keyword>
<evidence type="ECO:0000256" key="4">
    <source>
        <dbReference type="ARBA" id="ARBA00022827"/>
    </source>
</evidence>
<dbReference type="Pfam" id="PF05199">
    <property type="entry name" value="GMC_oxred_C"/>
    <property type="match status" value="1"/>
</dbReference>
<evidence type="ECO:0000313" key="8">
    <source>
        <dbReference type="EMBL" id="SFZ89472.1"/>
    </source>
</evidence>
<dbReference type="InterPro" id="IPR051473">
    <property type="entry name" value="P2Ox-like"/>
</dbReference>
<dbReference type="GO" id="GO:0050660">
    <property type="term" value="F:flavin adenine dinucleotide binding"/>
    <property type="evidence" value="ECO:0007669"/>
    <property type="project" value="InterPro"/>
</dbReference>
<name>A0A1K2IAY8_9FLAO</name>
<gene>
    <name evidence="8" type="ORF">SAMN05428642_101309</name>
</gene>
<dbReference type="SUPFAM" id="SSF51905">
    <property type="entry name" value="FAD/NAD(P)-binding domain"/>
    <property type="match status" value="1"/>
</dbReference>
<dbReference type="InterPro" id="IPR007867">
    <property type="entry name" value="GMC_OxRtase_C"/>
</dbReference>
<comment type="similarity">
    <text evidence="2">Belongs to the GMC oxidoreductase family.</text>
</comment>
<sequence>MNHKEFKASEENYDAIVVGTGISGGWAAKELCENGLKTLVLERGRMVKHIEDYPTAHLDPWDFPNAGDATREIKNRKFKQHRDKHLTKQECEHFFVDDTKHPYNEEKRFDWLRGYQVGGRSLVWGRHSYRLSDIDFTANKKDGIGVDWPVRYKDIAPWYDHVEEFIGVSGENLGLKQLPDQKLLKPMNLNCVEKLLKKKVNENFDDGRVVTIGRVAHITEGTKPGLGRSTCQYRNRCRRGCPFGAYFSSNSSTLPMAEYTGNMTLRPNSIVHHVIYDDKTKKAIGVKVIDAKTKETFVFKAKVVFLCASSMASAAILLQSKSDRFPNGLGNDSGELGRNIMDHHFHVGASGIADGFEDKIEKGRRPTSIYIPRFRNIGKNTYAKEFIRGYGYQGGASRKNMSELVAEMKYGPKLKEAILKPGQWKISLNAFGETLPNHDNRMYLDYNKLDDWGLPTITFNAAFGKNELAMRKDMKEQAVKMLKAAGFKNVIGYDKLNKTAMGYGIHEMGTARMGRNPKTSVLNKYNQIHACPNVYVTDGSFMTSSGCQNPSLTYMAFTARAANHAAEQVKKNIF</sequence>
<accession>A0A1K2IAY8</accession>
<feature type="domain" description="Glucose-methanol-choline oxidoreductase C-terminal" evidence="7">
    <location>
        <begin position="436"/>
        <end position="557"/>
    </location>
</feature>
<dbReference type="OrthoDB" id="9787779at2"/>
<dbReference type="AlphaFoldDB" id="A0A1K2IAY8"/>
<feature type="domain" description="Glucose-methanol-choline oxidoreductase N-terminal" evidence="6">
    <location>
        <begin position="26"/>
        <end position="343"/>
    </location>
</feature>
<reference evidence="8 9" key="1">
    <citation type="submission" date="2016-10" db="EMBL/GenBank/DDBJ databases">
        <authorList>
            <person name="de Groot N.N."/>
        </authorList>
    </citation>
    <scope>NUCLEOTIDE SEQUENCE [LARGE SCALE GENOMIC DNA]</scope>
    <source>
        <strain evidence="8 9">DSM 18180</strain>
    </source>
</reference>
<protein>
    <submittedName>
        <fullName evidence="8">Choline dehydrogenase</fullName>
    </submittedName>
</protein>
<evidence type="ECO:0000313" key="9">
    <source>
        <dbReference type="Proteomes" id="UP000182544"/>
    </source>
</evidence>
<dbReference type="SUPFAM" id="SSF54373">
    <property type="entry name" value="FAD-linked reductases, C-terminal domain"/>
    <property type="match status" value="1"/>
</dbReference>
<comment type="cofactor">
    <cofactor evidence="1">
        <name>FAD</name>
        <dbReference type="ChEBI" id="CHEBI:57692"/>
    </cofactor>
</comment>
<keyword evidence="4" id="KW-0274">FAD</keyword>
<dbReference type="STRING" id="369401.SAMN05428642_101309"/>
<evidence type="ECO:0000256" key="2">
    <source>
        <dbReference type="ARBA" id="ARBA00010790"/>
    </source>
</evidence>
<dbReference type="GO" id="GO:0016614">
    <property type="term" value="F:oxidoreductase activity, acting on CH-OH group of donors"/>
    <property type="evidence" value="ECO:0007669"/>
    <property type="project" value="InterPro"/>
</dbReference>
<dbReference type="PANTHER" id="PTHR42784">
    <property type="entry name" value="PYRANOSE 2-OXIDASE"/>
    <property type="match status" value="1"/>
</dbReference>
<dbReference type="Gene3D" id="3.50.50.60">
    <property type="entry name" value="FAD/NAD(P)-binding domain"/>
    <property type="match status" value="2"/>
</dbReference>
<keyword evidence="5" id="KW-0560">Oxidoreductase</keyword>